<evidence type="ECO:0000256" key="7">
    <source>
        <dbReference type="ARBA" id="ARBA00022741"/>
    </source>
</evidence>
<accession>A0A9D1DI17</accession>
<dbReference type="InterPro" id="IPR003594">
    <property type="entry name" value="HATPase_dom"/>
</dbReference>
<dbReference type="GO" id="GO:0000155">
    <property type="term" value="F:phosphorelay sensor kinase activity"/>
    <property type="evidence" value="ECO:0007669"/>
    <property type="project" value="InterPro"/>
</dbReference>
<comment type="caution">
    <text evidence="15">The sequence shown here is derived from an EMBL/GenBank/DDBJ whole genome shotgun (WGS) entry which is preliminary data.</text>
</comment>
<reference evidence="15" key="1">
    <citation type="submission" date="2020-10" db="EMBL/GenBank/DDBJ databases">
        <authorList>
            <person name="Gilroy R."/>
        </authorList>
    </citation>
    <scope>NUCLEOTIDE SEQUENCE</scope>
    <source>
        <strain evidence="15">ChiBcec15-4380</strain>
    </source>
</reference>
<dbReference type="SMART" id="SM00387">
    <property type="entry name" value="HATPase_c"/>
    <property type="match status" value="1"/>
</dbReference>
<dbReference type="InterPro" id="IPR004358">
    <property type="entry name" value="Sig_transdc_His_kin-like_C"/>
</dbReference>
<keyword evidence="5" id="KW-0808">Transferase</keyword>
<feature type="transmembrane region" description="Helical" evidence="13">
    <location>
        <begin position="47"/>
        <end position="63"/>
    </location>
</feature>
<dbReference type="Pfam" id="PF13493">
    <property type="entry name" value="DUF4118"/>
    <property type="match status" value="1"/>
</dbReference>
<dbReference type="GO" id="GO:0005886">
    <property type="term" value="C:plasma membrane"/>
    <property type="evidence" value="ECO:0007669"/>
    <property type="project" value="TreeGrafter"/>
</dbReference>
<dbReference type="PROSITE" id="PS50109">
    <property type="entry name" value="HIS_KIN"/>
    <property type="match status" value="1"/>
</dbReference>
<evidence type="ECO:0000256" key="11">
    <source>
        <dbReference type="ARBA" id="ARBA00023012"/>
    </source>
</evidence>
<dbReference type="AlphaFoldDB" id="A0A9D1DI17"/>
<dbReference type="SUPFAM" id="SSF47384">
    <property type="entry name" value="Homodimeric domain of signal transducing histidine kinase"/>
    <property type="match status" value="1"/>
</dbReference>
<dbReference type="Pfam" id="PF02518">
    <property type="entry name" value="HATPase_c"/>
    <property type="match status" value="1"/>
</dbReference>
<evidence type="ECO:0000313" key="15">
    <source>
        <dbReference type="EMBL" id="HIR50996.1"/>
    </source>
</evidence>
<evidence type="ECO:0000256" key="8">
    <source>
        <dbReference type="ARBA" id="ARBA00022777"/>
    </source>
</evidence>
<dbReference type="CDD" id="cd00082">
    <property type="entry name" value="HisKA"/>
    <property type="match status" value="1"/>
</dbReference>
<dbReference type="PANTHER" id="PTHR45569:SF1">
    <property type="entry name" value="SENSOR PROTEIN KDPD"/>
    <property type="match status" value="1"/>
</dbReference>
<dbReference type="InterPro" id="IPR052023">
    <property type="entry name" value="Histidine_kinase_KdpD"/>
</dbReference>
<evidence type="ECO:0000256" key="9">
    <source>
        <dbReference type="ARBA" id="ARBA00022840"/>
    </source>
</evidence>
<proteinExistence type="predicted"/>
<evidence type="ECO:0000313" key="16">
    <source>
        <dbReference type="Proteomes" id="UP000824239"/>
    </source>
</evidence>
<evidence type="ECO:0000256" key="5">
    <source>
        <dbReference type="ARBA" id="ARBA00022679"/>
    </source>
</evidence>
<dbReference type="InterPro" id="IPR003661">
    <property type="entry name" value="HisK_dim/P_dom"/>
</dbReference>
<keyword evidence="12 13" id="KW-0472">Membrane</keyword>
<dbReference type="PRINTS" id="PR00344">
    <property type="entry name" value="BCTRLSENSOR"/>
</dbReference>
<dbReference type="Gene3D" id="1.10.287.130">
    <property type="match status" value="1"/>
</dbReference>
<evidence type="ECO:0000256" key="13">
    <source>
        <dbReference type="SAM" id="Phobius"/>
    </source>
</evidence>
<keyword evidence="6 13" id="KW-0812">Transmembrane</keyword>
<evidence type="ECO:0000256" key="10">
    <source>
        <dbReference type="ARBA" id="ARBA00022989"/>
    </source>
</evidence>
<evidence type="ECO:0000256" key="3">
    <source>
        <dbReference type="ARBA" id="ARBA00012438"/>
    </source>
</evidence>
<dbReference type="Gene3D" id="3.30.565.10">
    <property type="entry name" value="Histidine kinase-like ATPase, C-terminal domain"/>
    <property type="match status" value="1"/>
</dbReference>
<dbReference type="InterPro" id="IPR036097">
    <property type="entry name" value="HisK_dim/P_sf"/>
</dbReference>
<evidence type="ECO:0000256" key="2">
    <source>
        <dbReference type="ARBA" id="ARBA00004141"/>
    </source>
</evidence>
<reference evidence="15" key="2">
    <citation type="journal article" date="2021" name="PeerJ">
        <title>Extensive microbial diversity within the chicken gut microbiome revealed by metagenomics and culture.</title>
        <authorList>
            <person name="Gilroy R."/>
            <person name="Ravi A."/>
            <person name="Getino M."/>
            <person name="Pursley I."/>
            <person name="Horton D.L."/>
            <person name="Alikhan N.F."/>
            <person name="Baker D."/>
            <person name="Gharbi K."/>
            <person name="Hall N."/>
            <person name="Watson M."/>
            <person name="Adriaenssens E.M."/>
            <person name="Foster-Nyarko E."/>
            <person name="Jarju S."/>
            <person name="Secka A."/>
            <person name="Antonio M."/>
            <person name="Oren A."/>
            <person name="Chaudhuri R.R."/>
            <person name="La Ragione R."/>
            <person name="Hildebrand F."/>
            <person name="Pallen M.J."/>
        </authorList>
    </citation>
    <scope>NUCLEOTIDE SEQUENCE</scope>
    <source>
        <strain evidence="15">ChiBcec15-4380</strain>
    </source>
</reference>
<gene>
    <name evidence="15" type="ORF">IAA53_06900</name>
</gene>
<evidence type="ECO:0000259" key="14">
    <source>
        <dbReference type="PROSITE" id="PS50109"/>
    </source>
</evidence>
<feature type="domain" description="Histidine kinase" evidence="14">
    <location>
        <begin position="141"/>
        <end position="359"/>
    </location>
</feature>
<dbReference type="InterPro" id="IPR038318">
    <property type="entry name" value="KdpD_sf"/>
</dbReference>
<keyword evidence="9" id="KW-0067">ATP-binding</keyword>
<protein>
    <recommendedName>
        <fullName evidence="3">histidine kinase</fullName>
        <ecNumber evidence="3">2.7.13.3</ecNumber>
    </recommendedName>
</protein>
<evidence type="ECO:0000256" key="1">
    <source>
        <dbReference type="ARBA" id="ARBA00000085"/>
    </source>
</evidence>
<dbReference type="GO" id="GO:0005524">
    <property type="term" value="F:ATP binding"/>
    <property type="evidence" value="ECO:0007669"/>
    <property type="project" value="UniProtKB-KW"/>
</dbReference>
<comment type="catalytic activity">
    <reaction evidence="1">
        <text>ATP + protein L-histidine = ADP + protein N-phospho-L-histidine.</text>
        <dbReference type="EC" id="2.7.13.3"/>
    </reaction>
</comment>
<dbReference type="PANTHER" id="PTHR45569">
    <property type="entry name" value="SENSOR PROTEIN KDPD"/>
    <property type="match status" value="1"/>
</dbReference>
<name>A0A9D1DI17_9FIRM</name>
<dbReference type="InterPro" id="IPR036890">
    <property type="entry name" value="HATPase_C_sf"/>
</dbReference>
<sequence>MKRRSLFFRLKYAVRLSLRDMLVSLGILLAFAALSFALQGFDPQNNFVSMLFLLAVFLIATVTDGYVYGIASSFLSVLLVNYLFTYPYFRFNFTLAGYPIAIVTMLAVSITTSALTSKAKRNAVARLEAEREKTRSNLLRAVSHDLRTPLTGILGASSALLEHDASISQEERRTLLQDIHHDAGWLIRMVENLLTITRMDNDGGAKVNKTPEAGEEILESAAAKFRKQYPGWKLSLEAPQEFFLIPMDAILIEQVLLNLMENAVHHAQGGNHVHVSLRREGGLALFEVRDNGAGIDPQLLPKIFQTHLPSDDSNGDQKRNMGIGLSVCRTIIRAHGGDMDAENAPAGGAVFRFTLPLEEDTHERLSYPGGGG</sequence>
<dbReference type="SUPFAM" id="SSF55874">
    <property type="entry name" value="ATPase domain of HSP90 chaperone/DNA topoisomerase II/histidine kinase"/>
    <property type="match status" value="1"/>
</dbReference>
<dbReference type="SMART" id="SM00388">
    <property type="entry name" value="HisKA"/>
    <property type="match status" value="1"/>
</dbReference>
<dbReference type="InterPro" id="IPR005467">
    <property type="entry name" value="His_kinase_dom"/>
</dbReference>
<keyword evidence="11" id="KW-0902">Two-component regulatory system</keyword>
<comment type="subcellular location">
    <subcellularLocation>
        <location evidence="2">Membrane</location>
        <topology evidence="2">Multi-pass membrane protein</topology>
    </subcellularLocation>
</comment>
<dbReference type="Proteomes" id="UP000824239">
    <property type="component" value="Unassembled WGS sequence"/>
</dbReference>
<dbReference type="EC" id="2.7.13.3" evidence="3"/>
<evidence type="ECO:0000256" key="12">
    <source>
        <dbReference type="ARBA" id="ARBA00023136"/>
    </source>
</evidence>
<evidence type="ECO:0000256" key="4">
    <source>
        <dbReference type="ARBA" id="ARBA00022553"/>
    </source>
</evidence>
<dbReference type="InterPro" id="IPR025201">
    <property type="entry name" value="KdpD_TM"/>
</dbReference>
<keyword evidence="7" id="KW-0547">Nucleotide-binding</keyword>
<dbReference type="Gene3D" id="1.20.120.620">
    <property type="entry name" value="Backbone structure of the membrane domain of e. Coli histidine kinase receptor kdpd"/>
    <property type="match status" value="1"/>
</dbReference>
<organism evidence="15 16">
    <name type="scientific">Candidatus Avoscillospira avicola</name>
    <dbReference type="NCBI Taxonomy" id="2840706"/>
    <lineage>
        <taxon>Bacteria</taxon>
        <taxon>Bacillati</taxon>
        <taxon>Bacillota</taxon>
        <taxon>Clostridia</taxon>
        <taxon>Eubacteriales</taxon>
        <taxon>Oscillospiraceae</taxon>
        <taxon>Oscillospiraceae incertae sedis</taxon>
        <taxon>Candidatus Avoscillospira</taxon>
    </lineage>
</organism>
<keyword evidence="8" id="KW-0418">Kinase</keyword>
<dbReference type="Pfam" id="PF00512">
    <property type="entry name" value="HisKA"/>
    <property type="match status" value="1"/>
</dbReference>
<feature type="transmembrane region" description="Helical" evidence="13">
    <location>
        <begin position="95"/>
        <end position="116"/>
    </location>
</feature>
<evidence type="ECO:0000256" key="6">
    <source>
        <dbReference type="ARBA" id="ARBA00022692"/>
    </source>
</evidence>
<dbReference type="EMBL" id="DVHE01000056">
    <property type="protein sequence ID" value="HIR50996.1"/>
    <property type="molecule type" value="Genomic_DNA"/>
</dbReference>
<keyword evidence="10 13" id="KW-1133">Transmembrane helix</keyword>
<keyword evidence="4" id="KW-0597">Phosphoprotein</keyword>